<dbReference type="SUPFAM" id="SSF50129">
    <property type="entry name" value="GroES-like"/>
    <property type="match status" value="1"/>
</dbReference>
<dbReference type="EC" id="1.6.5.5" evidence="1"/>
<dbReference type="InterPro" id="IPR013154">
    <property type="entry name" value="ADH-like_N"/>
</dbReference>
<dbReference type="Gene3D" id="3.40.50.720">
    <property type="entry name" value="NAD(P)-binding Rossmann-like Domain"/>
    <property type="match status" value="1"/>
</dbReference>
<dbReference type="GO" id="GO:0003960">
    <property type="term" value="F:quinone reductase (NADPH) activity"/>
    <property type="evidence" value="ECO:0007669"/>
    <property type="project" value="UniProtKB-EC"/>
</dbReference>
<reference evidence="1 2" key="1">
    <citation type="journal article" date="2015" name="Genome Announc.">
        <title>Closed Genome Sequence of Octadecabacter temperatus SB1, the First Mesophilic Species of the Genus Octadecabacter.</title>
        <authorList>
            <person name="Voget S."/>
            <person name="Billerbeck S."/>
            <person name="Simon M."/>
            <person name="Daniel R."/>
        </authorList>
    </citation>
    <scope>NUCLEOTIDE SEQUENCE [LARGE SCALE GENOMIC DNA]</scope>
    <source>
        <strain evidence="1 2">SB1</strain>
    </source>
</reference>
<dbReference type="InterPro" id="IPR020843">
    <property type="entry name" value="ER"/>
</dbReference>
<dbReference type="Gene3D" id="3.90.180.10">
    <property type="entry name" value="Medium-chain alcohol dehydrogenases, catalytic domain"/>
    <property type="match status" value="1"/>
</dbReference>
<gene>
    <name evidence="1" type="primary">qorA_1</name>
    <name evidence="1" type="ORF">OSB_08120</name>
</gene>
<dbReference type="Proteomes" id="UP000067444">
    <property type="component" value="Chromosome"/>
</dbReference>
<name>A0A0K0Y339_9RHOB</name>
<dbReference type="GO" id="GO:0070402">
    <property type="term" value="F:NADPH binding"/>
    <property type="evidence" value="ECO:0007669"/>
    <property type="project" value="TreeGrafter"/>
</dbReference>
<dbReference type="GO" id="GO:0035925">
    <property type="term" value="F:mRNA 3'-UTR AU-rich region binding"/>
    <property type="evidence" value="ECO:0007669"/>
    <property type="project" value="TreeGrafter"/>
</dbReference>
<dbReference type="InterPro" id="IPR047618">
    <property type="entry name" value="QOR-like"/>
</dbReference>
<dbReference type="PATRIC" id="fig|1458307.3.peg.823"/>
<evidence type="ECO:0000313" key="1">
    <source>
        <dbReference type="EMBL" id="AKS45373.1"/>
    </source>
</evidence>
<dbReference type="PANTHER" id="PTHR48106">
    <property type="entry name" value="QUINONE OXIDOREDUCTASE PIG3-RELATED"/>
    <property type="match status" value="1"/>
</dbReference>
<dbReference type="InterPro" id="IPR013149">
    <property type="entry name" value="ADH-like_C"/>
</dbReference>
<sequence>MKTTRIVMRSQGSPEVMELETIELPAPTEGEVQIEHTALGLNYMDIYQRSGAYKMNLPSPLGLEAAGTVIAVGDGVDGFAIGDRVAYGPILGAYATHRNAPAARVVKIPDWIDDETAAAVLMKGTTVEYLLTRTYKIKAGENVLFWAASGGVGQLAGQWGNHIGANMIGVTSGRENCDAILKLGYAHAIDRKSENVAERVQEITGGKGVPVVYDSVGAASFDASIASLSRYGMFVSYGATTGEAPAVAPSLLQHSGSLYFTRPTLADYIADRADLEHAANEIFRLVRDGVLCVNINKTYPLDHVQVAHRALEDASLTGSTLLTL</sequence>
<protein>
    <submittedName>
        <fullName evidence="1">Quinone oxidoreductase 1</fullName>
        <ecNumber evidence="1">1.6.5.5</ecNumber>
    </submittedName>
</protein>
<organism evidence="1 2">
    <name type="scientific">Octadecabacter temperatus</name>
    <dbReference type="NCBI Taxonomy" id="1458307"/>
    <lineage>
        <taxon>Bacteria</taxon>
        <taxon>Pseudomonadati</taxon>
        <taxon>Pseudomonadota</taxon>
        <taxon>Alphaproteobacteria</taxon>
        <taxon>Rhodobacterales</taxon>
        <taxon>Roseobacteraceae</taxon>
        <taxon>Octadecabacter</taxon>
    </lineage>
</organism>
<dbReference type="InterPro" id="IPR036291">
    <property type="entry name" value="NAD(P)-bd_dom_sf"/>
</dbReference>
<dbReference type="Pfam" id="PF08240">
    <property type="entry name" value="ADH_N"/>
    <property type="match status" value="1"/>
</dbReference>
<accession>A0A0K0Y339</accession>
<evidence type="ECO:0000313" key="2">
    <source>
        <dbReference type="Proteomes" id="UP000067444"/>
    </source>
</evidence>
<dbReference type="AlphaFoldDB" id="A0A0K0Y339"/>
<dbReference type="STRING" id="1458307.OSB_08120"/>
<dbReference type="InterPro" id="IPR011032">
    <property type="entry name" value="GroES-like_sf"/>
</dbReference>
<dbReference type="EMBL" id="CP012160">
    <property type="protein sequence ID" value="AKS45373.1"/>
    <property type="molecule type" value="Genomic_DNA"/>
</dbReference>
<keyword evidence="2" id="KW-1185">Reference proteome</keyword>
<keyword evidence="1" id="KW-0560">Oxidoreductase</keyword>
<dbReference type="OrthoDB" id="9788224at2"/>
<dbReference type="KEGG" id="otm:OSB_08120"/>
<dbReference type="PANTHER" id="PTHR48106:SF13">
    <property type="entry name" value="QUINONE OXIDOREDUCTASE-RELATED"/>
    <property type="match status" value="1"/>
</dbReference>
<dbReference type="SMART" id="SM00829">
    <property type="entry name" value="PKS_ER"/>
    <property type="match status" value="1"/>
</dbReference>
<proteinExistence type="predicted"/>
<dbReference type="GO" id="GO:0005829">
    <property type="term" value="C:cytosol"/>
    <property type="evidence" value="ECO:0007669"/>
    <property type="project" value="TreeGrafter"/>
</dbReference>
<dbReference type="SUPFAM" id="SSF51735">
    <property type="entry name" value="NAD(P)-binding Rossmann-fold domains"/>
    <property type="match status" value="1"/>
</dbReference>
<dbReference type="RefSeq" id="WP_049833773.1">
    <property type="nucleotide sequence ID" value="NZ_CP012160.1"/>
</dbReference>
<dbReference type="Pfam" id="PF00107">
    <property type="entry name" value="ADH_zinc_N"/>
    <property type="match status" value="1"/>
</dbReference>
<dbReference type="CDD" id="cd05286">
    <property type="entry name" value="QOR2"/>
    <property type="match status" value="1"/>
</dbReference>